<dbReference type="CDD" id="cd17546">
    <property type="entry name" value="REC_hyHK_CKI1_RcsC-like"/>
    <property type="match status" value="1"/>
</dbReference>
<feature type="domain" description="Response regulatory" evidence="21">
    <location>
        <begin position="732"/>
        <end position="848"/>
    </location>
</feature>
<dbReference type="SUPFAM" id="SSF52172">
    <property type="entry name" value="CheY-like"/>
    <property type="match status" value="2"/>
</dbReference>
<dbReference type="FunFam" id="1.10.287.130:FF:000003">
    <property type="entry name" value="Histidine kinase"/>
    <property type="match status" value="1"/>
</dbReference>
<keyword evidence="13" id="KW-0902">Two-component regulatory system</keyword>
<dbReference type="PRINTS" id="PR00344">
    <property type="entry name" value="BCTRLSENSOR"/>
</dbReference>
<evidence type="ECO:0000256" key="6">
    <source>
        <dbReference type="ARBA" id="ARBA00022553"/>
    </source>
</evidence>
<dbReference type="InterPro" id="IPR019247">
    <property type="entry name" value="Histidine_kinase_BarA_N"/>
</dbReference>
<keyword evidence="25" id="KW-1185">Reference proteome</keyword>
<protein>
    <recommendedName>
        <fullName evidence="3">histidine kinase</fullName>
        <ecNumber evidence="3">2.7.13.3</ecNumber>
    </recommendedName>
</protein>
<dbReference type="Pfam" id="PF00072">
    <property type="entry name" value="Response_reg"/>
    <property type="match status" value="1"/>
</dbReference>
<dbReference type="PROSITE" id="PS50110">
    <property type="entry name" value="RESPONSE_REGULATORY"/>
    <property type="match status" value="1"/>
</dbReference>
<keyword evidence="5" id="KW-0997">Cell inner membrane</keyword>
<keyword evidence="11" id="KW-0067">ATP-binding</keyword>
<comment type="catalytic activity">
    <reaction evidence="1">
        <text>ATP + protein L-histidine = ADP + protein N-phospho-L-histidine.</text>
        <dbReference type="EC" id="2.7.13.3"/>
    </reaction>
</comment>
<evidence type="ECO:0000259" key="20">
    <source>
        <dbReference type="PROSITE" id="PS50109"/>
    </source>
</evidence>
<dbReference type="InterPro" id="IPR001789">
    <property type="entry name" value="Sig_transdc_resp-reg_receiver"/>
</dbReference>
<dbReference type="AlphaFoldDB" id="A0A662ZEV8"/>
<dbReference type="InterPro" id="IPR036097">
    <property type="entry name" value="HisK_dim/P_sf"/>
</dbReference>
<evidence type="ECO:0000256" key="4">
    <source>
        <dbReference type="ARBA" id="ARBA00022475"/>
    </source>
</evidence>
<evidence type="ECO:0000259" key="23">
    <source>
        <dbReference type="PROSITE" id="PS50894"/>
    </source>
</evidence>
<dbReference type="OrthoDB" id="9810730at2"/>
<evidence type="ECO:0000256" key="10">
    <source>
        <dbReference type="ARBA" id="ARBA00022777"/>
    </source>
</evidence>
<feature type="transmembrane region" description="Helical" evidence="19">
    <location>
        <begin position="198"/>
        <end position="219"/>
    </location>
</feature>
<dbReference type="InterPro" id="IPR005467">
    <property type="entry name" value="His_kinase_dom"/>
</dbReference>
<dbReference type="InterPro" id="IPR036890">
    <property type="entry name" value="HATPase_C_sf"/>
</dbReference>
<dbReference type="Gene3D" id="1.20.120.160">
    <property type="entry name" value="HPT domain"/>
    <property type="match status" value="1"/>
</dbReference>
<feature type="domain" description="Histidine kinase" evidence="20">
    <location>
        <begin position="320"/>
        <end position="544"/>
    </location>
</feature>
<keyword evidence="12 19" id="KW-1133">Transmembrane helix</keyword>
<feature type="modified residue" description="4-aspartylphosphate" evidence="16">
    <location>
        <position position="781"/>
    </location>
</feature>
<evidence type="ECO:0000256" key="1">
    <source>
        <dbReference type="ARBA" id="ARBA00000085"/>
    </source>
</evidence>
<evidence type="ECO:0000259" key="21">
    <source>
        <dbReference type="PROSITE" id="PS50110"/>
    </source>
</evidence>
<evidence type="ECO:0000256" key="11">
    <source>
        <dbReference type="ARBA" id="ARBA00022840"/>
    </source>
</evidence>
<evidence type="ECO:0000256" key="7">
    <source>
        <dbReference type="ARBA" id="ARBA00022679"/>
    </source>
</evidence>
<dbReference type="Pfam" id="PF00512">
    <property type="entry name" value="HisKA"/>
    <property type="match status" value="1"/>
</dbReference>
<dbReference type="EC" id="2.7.13.3" evidence="3"/>
<keyword evidence="9" id="KW-0547">Nucleotide-binding</keyword>
<evidence type="ECO:0000256" key="14">
    <source>
        <dbReference type="ARBA" id="ARBA00023136"/>
    </source>
</evidence>
<dbReference type="PROSITE" id="PS50109">
    <property type="entry name" value="HIS_KIN"/>
    <property type="match status" value="1"/>
</dbReference>
<keyword evidence="4" id="KW-1003">Cell membrane</keyword>
<keyword evidence="14 19" id="KW-0472">Membrane</keyword>
<dbReference type="InterPro" id="IPR003660">
    <property type="entry name" value="HAMP_dom"/>
</dbReference>
<feature type="region of interest" description="Disordered" evidence="18">
    <location>
        <begin position="683"/>
        <end position="720"/>
    </location>
</feature>
<keyword evidence="10 24" id="KW-0418">Kinase</keyword>
<dbReference type="InterPro" id="IPR036641">
    <property type="entry name" value="HPT_dom_sf"/>
</dbReference>
<proteinExistence type="predicted"/>
<evidence type="ECO:0000256" key="9">
    <source>
        <dbReference type="ARBA" id="ARBA00022741"/>
    </source>
</evidence>
<keyword evidence="8 19" id="KW-0812">Transmembrane</keyword>
<dbReference type="Gene3D" id="6.10.340.10">
    <property type="match status" value="1"/>
</dbReference>
<sequence length="1092" mass="121330">MNRHGLRTRILIYSILPLLIVGLATMTYFLFSNYTRLNNKLIDHGQEILSPLATSLSYAMSQSDEILAQGLINEFHRQNSRDILAISVFDHDNNMLVTSSSAPEINQFRLDPLKNQYIYESASVEYTESGIIMRMPIYTYNEADMLKLFIDKTKSPYEGEEEQLSFTNSKINYPRPIAGYVCIYLITQQTVIDMYSSATVALVVLGLGIIFSLLFGINLNRIIVDPINRLTTTIYEIREGNVNTKVNGIMYGELERLRTYINSMADSMSEYHNQMQYSVDEATNDLRQTLDLLDEQNKELDSALNQANEASKIKSEFLANMSHELRTPLNGIIGFAQQLYKTPLRNNQSEYLQTIERSAKNLLSIVNNILDFSKLEAGKLSFEEIPFSLRKACNETVNLLTPTVYQKGIELTVNIDPDVHDYVIGDPIRVGQILTNLLGNAIKFTKNGNVALKISKMESSSVPITKINLAISVQDTGIGIDPEKQSTLFKPFTQADSSISRRYGGTGLGLIITSHLIEQMGGKISLTSEPGQGTTFNFNIILNKGISPVLNIKTPEQRALIHNRVVVIENNTWVRDSIKSILQELEMDVFAVSTTGAINALASADSPDYIVVGQPSNFEFNRMLTTFNSLDLSKVKKVIVAVNTMDEKVHRELLDMSPKVSVLVKPVTTEKILQNLIMSEQENINRTEHPDMTKVQTSTAESTDVSHKGKNTQTAESDTTDETVNTNLIPASVLAVDDNPINLSLIKALLKDLVTDVYTASDGHDAIEQCLHTEFDLIFMDIQMPIMDGVTAMKTIKKGVNNKNTPIVAVTALVVKEEQERFIREGMADYLSKPLDEELLKKMVHKFCKAAPAVAGPKPNSKASEEEQAGNQQHKSKKIKLVKNETKQSSSEVKDNQNSKTIESKTGKSDITDTKVKSATVAPQIKPVPLTGKKNTGTATVGIKNPNAAKLPIKNQTGSAQNKQADKTVQQNNQSIPVIQSNALWTVSEALTRAANKKELAIEMLQGFLDSIPKFEKDYQSLKNGEGSVLAPVIHKFAGGAVYCGMPKVKELCNTIELALKRGDTIDDIEPELLELEDFIDNIKKNGQKWLQ</sequence>
<dbReference type="CDD" id="cd00082">
    <property type="entry name" value="HisKA"/>
    <property type="match status" value="1"/>
</dbReference>
<feature type="transmembrane region" description="Helical" evidence="19">
    <location>
        <begin position="12"/>
        <end position="31"/>
    </location>
</feature>
<dbReference type="SUPFAM" id="SSF47226">
    <property type="entry name" value="Histidine-containing phosphotransfer domain, HPT domain"/>
    <property type="match status" value="1"/>
</dbReference>
<dbReference type="SUPFAM" id="SSF47384">
    <property type="entry name" value="Homodimeric domain of signal transducing histidine kinase"/>
    <property type="match status" value="1"/>
</dbReference>
<dbReference type="Pfam" id="PF01627">
    <property type="entry name" value="Hpt"/>
    <property type="match status" value="1"/>
</dbReference>
<dbReference type="FunFam" id="3.30.565.10:FF:000010">
    <property type="entry name" value="Sensor histidine kinase RcsC"/>
    <property type="match status" value="1"/>
</dbReference>
<dbReference type="Gene3D" id="3.30.565.10">
    <property type="entry name" value="Histidine kinase-like ATPase, C-terminal domain"/>
    <property type="match status" value="1"/>
</dbReference>
<evidence type="ECO:0000256" key="13">
    <source>
        <dbReference type="ARBA" id="ARBA00023012"/>
    </source>
</evidence>
<evidence type="ECO:0000256" key="15">
    <source>
        <dbReference type="PROSITE-ProRule" id="PRU00110"/>
    </source>
</evidence>
<feature type="compositionally biased region" description="Basic and acidic residues" evidence="18">
    <location>
        <begin position="882"/>
        <end position="916"/>
    </location>
</feature>
<feature type="coiled-coil region" evidence="17">
    <location>
        <begin position="279"/>
        <end position="313"/>
    </location>
</feature>
<evidence type="ECO:0000256" key="2">
    <source>
        <dbReference type="ARBA" id="ARBA00004429"/>
    </source>
</evidence>
<dbReference type="PROSITE" id="PS50885">
    <property type="entry name" value="HAMP"/>
    <property type="match status" value="1"/>
</dbReference>
<feature type="compositionally biased region" description="Basic and acidic residues" evidence="18">
    <location>
        <begin position="683"/>
        <end position="692"/>
    </location>
</feature>
<dbReference type="EMBL" id="FOXF01000005">
    <property type="protein sequence ID" value="SFP09939.1"/>
    <property type="molecule type" value="Genomic_DNA"/>
</dbReference>
<evidence type="ECO:0000259" key="22">
    <source>
        <dbReference type="PROSITE" id="PS50885"/>
    </source>
</evidence>
<gene>
    <name evidence="24" type="ORF">SAMN02910344_00422</name>
</gene>
<evidence type="ECO:0000256" key="12">
    <source>
        <dbReference type="ARBA" id="ARBA00022989"/>
    </source>
</evidence>
<dbReference type="GO" id="GO:0005524">
    <property type="term" value="F:ATP binding"/>
    <property type="evidence" value="ECO:0007669"/>
    <property type="project" value="UniProtKB-KW"/>
</dbReference>
<organism evidence="24 25">
    <name type="scientific">Ruminobacter amylophilus</name>
    <dbReference type="NCBI Taxonomy" id="867"/>
    <lineage>
        <taxon>Bacteria</taxon>
        <taxon>Pseudomonadati</taxon>
        <taxon>Pseudomonadota</taxon>
        <taxon>Gammaproteobacteria</taxon>
        <taxon>Aeromonadales</taxon>
        <taxon>Succinivibrionaceae</taxon>
        <taxon>Ruminobacter</taxon>
    </lineage>
</organism>
<dbReference type="InterPro" id="IPR004358">
    <property type="entry name" value="Sig_transdc_His_kin-like_C"/>
</dbReference>
<name>A0A662ZEV8_9GAMM</name>
<feature type="compositionally biased region" description="Polar residues" evidence="18">
    <location>
        <begin position="711"/>
        <end position="720"/>
    </location>
</feature>
<dbReference type="SMART" id="SM00304">
    <property type="entry name" value="HAMP"/>
    <property type="match status" value="1"/>
</dbReference>
<keyword evidence="17" id="KW-0175">Coiled coil</keyword>
<feature type="domain" description="HPt" evidence="23">
    <location>
        <begin position="993"/>
        <end position="1092"/>
    </location>
</feature>
<evidence type="ECO:0000256" key="18">
    <source>
        <dbReference type="SAM" id="MobiDB-lite"/>
    </source>
</evidence>
<keyword evidence="6 16" id="KW-0597">Phosphoprotein</keyword>
<dbReference type="Gene3D" id="3.40.50.2300">
    <property type="match status" value="1"/>
</dbReference>
<dbReference type="InterPro" id="IPR003661">
    <property type="entry name" value="HisK_dim/P_dom"/>
</dbReference>
<evidence type="ECO:0000256" key="3">
    <source>
        <dbReference type="ARBA" id="ARBA00012438"/>
    </source>
</evidence>
<dbReference type="Proteomes" id="UP000243745">
    <property type="component" value="Unassembled WGS sequence"/>
</dbReference>
<evidence type="ECO:0000256" key="8">
    <source>
        <dbReference type="ARBA" id="ARBA00022692"/>
    </source>
</evidence>
<evidence type="ECO:0000313" key="24">
    <source>
        <dbReference type="EMBL" id="SFP09939.1"/>
    </source>
</evidence>
<feature type="compositionally biased region" description="Polar residues" evidence="18">
    <location>
        <begin position="694"/>
        <end position="703"/>
    </location>
</feature>
<evidence type="ECO:0000256" key="17">
    <source>
        <dbReference type="SAM" id="Coils"/>
    </source>
</evidence>
<dbReference type="InterPro" id="IPR011006">
    <property type="entry name" value="CheY-like_superfamily"/>
</dbReference>
<evidence type="ECO:0000313" key="25">
    <source>
        <dbReference type="Proteomes" id="UP000243745"/>
    </source>
</evidence>
<accession>A0A662ZEV8</accession>
<reference evidence="24 25" key="1">
    <citation type="submission" date="2016-10" db="EMBL/GenBank/DDBJ databases">
        <authorList>
            <person name="Varghese N."/>
            <person name="Submissions S."/>
        </authorList>
    </citation>
    <scope>NUCLEOTIDE SEQUENCE [LARGE SCALE GENOMIC DNA]</scope>
    <source>
        <strain evidence="24 25">DSM 1361</strain>
    </source>
</reference>
<dbReference type="InterPro" id="IPR008207">
    <property type="entry name" value="Sig_transdc_His_kin_Hpt_dom"/>
</dbReference>
<dbReference type="SMART" id="SM00448">
    <property type="entry name" value="REC"/>
    <property type="match status" value="1"/>
</dbReference>
<feature type="compositionally biased region" description="Polar residues" evidence="18">
    <location>
        <begin position="954"/>
        <end position="968"/>
    </location>
</feature>
<comment type="subcellular location">
    <subcellularLocation>
        <location evidence="2">Cell inner membrane</location>
        <topology evidence="2">Multi-pass membrane protein</topology>
    </subcellularLocation>
</comment>
<dbReference type="InterPro" id="IPR003594">
    <property type="entry name" value="HATPase_dom"/>
</dbReference>
<dbReference type="PANTHER" id="PTHR45339:SF1">
    <property type="entry name" value="HYBRID SIGNAL TRANSDUCTION HISTIDINE KINASE J"/>
    <property type="match status" value="1"/>
</dbReference>
<dbReference type="Pfam" id="PF09984">
    <property type="entry name" value="sCache_4"/>
    <property type="match status" value="1"/>
</dbReference>
<keyword evidence="7" id="KW-0808">Transferase</keyword>
<dbReference type="SMART" id="SM00387">
    <property type="entry name" value="HATPase_c"/>
    <property type="match status" value="1"/>
</dbReference>
<dbReference type="GO" id="GO:0000155">
    <property type="term" value="F:phosphorelay sensor kinase activity"/>
    <property type="evidence" value="ECO:0007669"/>
    <property type="project" value="InterPro"/>
</dbReference>
<evidence type="ECO:0000256" key="19">
    <source>
        <dbReference type="SAM" id="Phobius"/>
    </source>
</evidence>
<evidence type="ECO:0000256" key="16">
    <source>
        <dbReference type="PROSITE-ProRule" id="PRU00169"/>
    </source>
</evidence>
<feature type="modified residue" description="Phosphohistidine" evidence="15">
    <location>
        <position position="1035"/>
    </location>
</feature>
<feature type="domain" description="HAMP" evidence="22">
    <location>
        <begin position="221"/>
        <end position="273"/>
    </location>
</feature>
<dbReference type="CDD" id="cd16922">
    <property type="entry name" value="HATPase_EvgS-ArcB-TorS-like"/>
    <property type="match status" value="1"/>
</dbReference>
<evidence type="ECO:0000256" key="5">
    <source>
        <dbReference type="ARBA" id="ARBA00022519"/>
    </source>
</evidence>
<dbReference type="Gene3D" id="1.10.287.130">
    <property type="match status" value="1"/>
</dbReference>
<dbReference type="SUPFAM" id="SSF55874">
    <property type="entry name" value="ATPase domain of HSP90 chaperone/DNA topoisomerase II/histidine kinase"/>
    <property type="match status" value="1"/>
</dbReference>
<dbReference type="PROSITE" id="PS50894">
    <property type="entry name" value="HPT"/>
    <property type="match status" value="1"/>
</dbReference>
<dbReference type="Pfam" id="PF02518">
    <property type="entry name" value="HATPase_c"/>
    <property type="match status" value="1"/>
</dbReference>
<feature type="region of interest" description="Disordered" evidence="18">
    <location>
        <begin position="852"/>
        <end position="968"/>
    </location>
</feature>
<dbReference type="PANTHER" id="PTHR45339">
    <property type="entry name" value="HYBRID SIGNAL TRANSDUCTION HISTIDINE KINASE J"/>
    <property type="match status" value="1"/>
</dbReference>
<dbReference type="SMART" id="SM00388">
    <property type="entry name" value="HisKA"/>
    <property type="match status" value="1"/>
</dbReference>
<dbReference type="GO" id="GO:0005886">
    <property type="term" value="C:plasma membrane"/>
    <property type="evidence" value="ECO:0007669"/>
    <property type="project" value="UniProtKB-SubCell"/>
</dbReference>